<evidence type="ECO:0000256" key="5">
    <source>
        <dbReference type="SAM" id="Phobius"/>
    </source>
</evidence>
<dbReference type="Proteomes" id="UP001596282">
    <property type="component" value="Unassembled WGS sequence"/>
</dbReference>
<dbReference type="PANTHER" id="PTHR31851">
    <property type="entry name" value="FE(2+)/MN(2+) TRANSPORTER PCL1"/>
    <property type="match status" value="1"/>
</dbReference>
<evidence type="ECO:0000256" key="1">
    <source>
        <dbReference type="ARBA" id="ARBA00004127"/>
    </source>
</evidence>
<dbReference type="CDD" id="cd02432">
    <property type="entry name" value="Nodulin-21_like_1"/>
    <property type="match status" value="1"/>
</dbReference>
<gene>
    <name evidence="6" type="ORF">ACFP5Y_02715</name>
</gene>
<keyword evidence="4 5" id="KW-0472">Membrane</keyword>
<evidence type="ECO:0000256" key="3">
    <source>
        <dbReference type="ARBA" id="ARBA00022989"/>
    </source>
</evidence>
<dbReference type="InterPro" id="IPR008217">
    <property type="entry name" value="Ccc1_fam"/>
</dbReference>
<evidence type="ECO:0000256" key="4">
    <source>
        <dbReference type="ARBA" id="ARBA00023136"/>
    </source>
</evidence>
<evidence type="ECO:0000313" key="7">
    <source>
        <dbReference type="Proteomes" id="UP001596282"/>
    </source>
</evidence>
<evidence type="ECO:0000256" key="2">
    <source>
        <dbReference type="ARBA" id="ARBA00022692"/>
    </source>
</evidence>
<sequence length="241" mass="25636">MDFSLRTAFKHTILADRLNIIRAGILGANDGIISVSGIVLGAMGASFSSSYLLVSGVAGMLAGACSMAGGEYISVSAQHDIQRNTVKKVLHETETTPTMSRQHLINSYQKRGLSVKTATIVADELMANVKVEAQVDEEVANTYQIKVGHYLNPWHAAATSFLSFITGALIPLMAMTLVPNPYKVLGTLIAMIIALGMNGVVSSHSQTMSTKRTIIRNIAVGLLTTVITFALGELFHTTIGG</sequence>
<keyword evidence="7" id="KW-1185">Reference proteome</keyword>
<keyword evidence="3 5" id="KW-1133">Transmembrane helix</keyword>
<comment type="caution">
    <text evidence="6">The sequence shown here is derived from an EMBL/GenBank/DDBJ whole genome shotgun (WGS) entry which is preliminary data.</text>
</comment>
<dbReference type="RefSeq" id="WP_137628821.1">
    <property type="nucleotide sequence ID" value="NZ_BJDJ01000013.1"/>
</dbReference>
<dbReference type="EMBL" id="JBHSSC010000007">
    <property type="protein sequence ID" value="MFC6180136.1"/>
    <property type="molecule type" value="Genomic_DNA"/>
</dbReference>
<comment type="subcellular location">
    <subcellularLocation>
        <location evidence="1">Endomembrane system</location>
        <topology evidence="1">Multi-pass membrane protein</topology>
    </subcellularLocation>
</comment>
<proteinExistence type="predicted"/>
<keyword evidence="2 5" id="KW-0812">Transmembrane</keyword>
<feature type="transmembrane region" description="Helical" evidence="5">
    <location>
        <begin position="51"/>
        <end position="73"/>
    </location>
</feature>
<protein>
    <submittedName>
        <fullName evidence="6">VIT family protein</fullName>
    </submittedName>
</protein>
<dbReference type="Pfam" id="PF01988">
    <property type="entry name" value="VIT1"/>
    <property type="match status" value="1"/>
</dbReference>
<feature type="transmembrane region" description="Helical" evidence="5">
    <location>
        <begin position="214"/>
        <end position="235"/>
    </location>
</feature>
<evidence type="ECO:0000313" key="6">
    <source>
        <dbReference type="EMBL" id="MFC6180136.1"/>
    </source>
</evidence>
<accession>A0ABW1RXP6</accession>
<feature type="transmembrane region" description="Helical" evidence="5">
    <location>
        <begin position="156"/>
        <end position="178"/>
    </location>
</feature>
<reference evidence="7" key="1">
    <citation type="journal article" date="2019" name="Int. J. Syst. Evol. Microbiol.">
        <title>The Global Catalogue of Microorganisms (GCM) 10K type strain sequencing project: providing services to taxonomists for standard genome sequencing and annotation.</title>
        <authorList>
            <consortium name="The Broad Institute Genomics Platform"/>
            <consortium name="The Broad Institute Genome Sequencing Center for Infectious Disease"/>
            <person name="Wu L."/>
            <person name="Ma J."/>
        </authorList>
    </citation>
    <scope>NUCLEOTIDE SEQUENCE [LARGE SCALE GENOMIC DNA]</scope>
    <source>
        <strain evidence="7">CCM 8933</strain>
    </source>
</reference>
<organism evidence="6 7">
    <name type="scientific">Lactiplantibacillus daowaiensis</name>
    <dbReference type="NCBI Taxonomy" id="2559918"/>
    <lineage>
        <taxon>Bacteria</taxon>
        <taxon>Bacillati</taxon>
        <taxon>Bacillota</taxon>
        <taxon>Bacilli</taxon>
        <taxon>Lactobacillales</taxon>
        <taxon>Lactobacillaceae</taxon>
        <taxon>Lactiplantibacillus</taxon>
    </lineage>
</organism>
<name>A0ABW1RXP6_9LACO</name>
<feature type="transmembrane region" description="Helical" evidence="5">
    <location>
        <begin position="20"/>
        <end position="45"/>
    </location>
</feature>
<feature type="transmembrane region" description="Helical" evidence="5">
    <location>
        <begin position="184"/>
        <end position="202"/>
    </location>
</feature>